<name>A0A1I3VG12_9HYPH</name>
<keyword evidence="9" id="KW-1185">Reference proteome</keyword>
<keyword evidence="5 7" id="KW-0472">Membrane</keyword>
<feature type="transmembrane region" description="Helical" evidence="7">
    <location>
        <begin position="163"/>
        <end position="184"/>
    </location>
</feature>
<protein>
    <submittedName>
        <fullName evidence="8">Aquaporin Z</fullName>
    </submittedName>
</protein>
<dbReference type="InterPro" id="IPR034294">
    <property type="entry name" value="Aquaporin_transptr"/>
</dbReference>
<keyword evidence="2 6" id="KW-0813">Transport</keyword>
<dbReference type="Proteomes" id="UP000199598">
    <property type="component" value="Unassembled WGS sequence"/>
</dbReference>
<dbReference type="PANTHER" id="PTHR45724:SF13">
    <property type="entry name" value="AQUAPORIN NIP1-1-RELATED"/>
    <property type="match status" value="1"/>
</dbReference>
<accession>A0A1I3VG12</accession>
<feature type="transmembrane region" description="Helical" evidence="7">
    <location>
        <begin position="83"/>
        <end position="105"/>
    </location>
</feature>
<keyword evidence="4 7" id="KW-1133">Transmembrane helix</keyword>
<comment type="subcellular location">
    <subcellularLocation>
        <location evidence="1">Membrane</location>
        <topology evidence="1">Multi-pass membrane protein</topology>
    </subcellularLocation>
</comment>
<dbReference type="InterPro" id="IPR023271">
    <property type="entry name" value="Aquaporin-like"/>
</dbReference>
<evidence type="ECO:0000313" key="9">
    <source>
        <dbReference type="Proteomes" id="UP000199598"/>
    </source>
</evidence>
<evidence type="ECO:0000256" key="1">
    <source>
        <dbReference type="ARBA" id="ARBA00004141"/>
    </source>
</evidence>
<dbReference type="InterPro" id="IPR000425">
    <property type="entry name" value="MIP"/>
</dbReference>
<evidence type="ECO:0000256" key="2">
    <source>
        <dbReference type="ARBA" id="ARBA00022448"/>
    </source>
</evidence>
<evidence type="ECO:0000313" key="8">
    <source>
        <dbReference type="EMBL" id="SFJ93953.1"/>
    </source>
</evidence>
<dbReference type="InterPro" id="IPR022357">
    <property type="entry name" value="MIP_CS"/>
</dbReference>
<dbReference type="EMBL" id="FOSK01000001">
    <property type="protein sequence ID" value="SFJ93953.1"/>
    <property type="molecule type" value="Genomic_DNA"/>
</dbReference>
<dbReference type="NCBIfam" id="NF003838">
    <property type="entry name" value="PRK05420.1"/>
    <property type="match status" value="1"/>
</dbReference>
<evidence type="ECO:0000256" key="4">
    <source>
        <dbReference type="ARBA" id="ARBA00022989"/>
    </source>
</evidence>
<proteinExistence type="inferred from homology"/>
<comment type="similarity">
    <text evidence="6">Belongs to the MIP/aquaporin (TC 1.A.8) family.</text>
</comment>
<dbReference type="PRINTS" id="PR00783">
    <property type="entry name" value="MINTRINSICP"/>
</dbReference>
<dbReference type="PANTHER" id="PTHR45724">
    <property type="entry name" value="AQUAPORIN NIP2-1"/>
    <property type="match status" value="1"/>
</dbReference>
<dbReference type="Pfam" id="PF00230">
    <property type="entry name" value="MIP"/>
    <property type="match status" value="1"/>
</dbReference>
<feature type="transmembrane region" description="Helical" evidence="7">
    <location>
        <begin position="9"/>
        <end position="30"/>
    </location>
</feature>
<organism evidence="8 9">
    <name type="scientific">Pseudovibrio ascidiaceicola</name>
    <dbReference type="NCBI Taxonomy" id="285279"/>
    <lineage>
        <taxon>Bacteria</taxon>
        <taxon>Pseudomonadati</taxon>
        <taxon>Pseudomonadota</taxon>
        <taxon>Alphaproteobacteria</taxon>
        <taxon>Hyphomicrobiales</taxon>
        <taxon>Stappiaceae</taxon>
        <taxon>Pseudovibrio</taxon>
    </lineage>
</organism>
<feature type="transmembrane region" description="Helical" evidence="7">
    <location>
        <begin position="131"/>
        <end position="151"/>
    </location>
</feature>
<reference evidence="8 9" key="1">
    <citation type="submission" date="2016-10" db="EMBL/GenBank/DDBJ databases">
        <authorList>
            <person name="Varghese N."/>
            <person name="Submissions S."/>
        </authorList>
    </citation>
    <scope>NUCLEOTIDE SEQUENCE [LARGE SCALE GENOMIC DNA]</scope>
    <source>
        <strain evidence="8 9">DSM 16392</strain>
    </source>
</reference>
<evidence type="ECO:0000256" key="3">
    <source>
        <dbReference type="ARBA" id="ARBA00022692"/>
    </source>
</evidence>
<evidence type="ECO:0000256" key="7">
    <source>
        <dbReference type="SAM" id="Phobius"/>
    </source>
</evidence>
<dbReference type="Gene3D" id="1.20.1080.10">
    <property type="entry name" value="Glycerol uptake facilitator protein"/>
    <property type="match status" value="1"/>
</dbReference>
<dbReference type="PROSITE" id="PS00221">
    <property type="entry name" value="MIP"/>
    <property type="match status" value="1"/>
</dbReference>
<comment type="caution">
    <text evidence="8">The sequence shown here is derived from an EMBL/GenBank/DDBJ whole genome shotgun (WGS) entry which is preliminary data.</text>
</comment>
<gene>
    <name evidence="8" type="ORF">SAMN04488518_101358</name>
</gene>
<feature type="transmembrane region" description="Helical" evidence="7">
    <location>
        <begin position="204"/>
        <end position="226"/>
    </location>
</feature>
<keyword evidence="3 6" id="KW-0812">Transmembrane</keyword>
<dbReference type="SUPFAM" id="SSF81338">
    <property type="entry name" value="Aquaporin-like"/>
    <property type="match status" value="1"/>
</dbReference>
<sequence length="234" mass="23891">MLRKLGAEFVGTFALVSAVCGGALVSYAPVEWYGGSGLLGVAFAVGLSVVCMAYAFGNVSGAHFNPSVTIGLWAAKRFPTSDVIPYIIVQVIGGTAAALVFWTILAHGPGDPPGFASNGYGEHSNGGFSEIAVAITEITVTALFLIVIIGATSKKAPAALAPLAIGLMLSCMHIIAIPISGASLNPARSTATAVVNGGWALDQLWLFWLAPIVGALIGAAVCWIIGTCGREETD</sequence>
<evidence type="ECO:0000256" key="5">
    <source>
        <dbReference type="ARBA" id="ARBA00023136"/>
    </source>
</evidence>
<feature type="transmembrane region" description="Helical" evidence="7">
    <location>
        <begin position="36"/>
        <end position="56"/>
    </location>
</feature>
<evidence type="ECO:0000256" key="6">
    <source>
        <dbReference type="RuleBase" id="RU000477"/>
    </source>
</evidence>